<accession>A0A8X7TUZ9</accession>
<evidence type="ECO:0000313" key="4">
    <source>
        <dbReference type="Proteomes" id="UP000886595"/>
    </source>
</evidence>
<evidence type="ECO:0000256" key="1">
    <source>
        <dbReference type="SAM" id="MobiDB-lite"/>
    </source>
</evidence>
<dbReference type="InterPro" id="IPR012337">
    <property type="entry name" value="RNaseH-like_sf"/>
</dbReference>
<dbReference type="PANTHER" id="PTHR47074:SF49">
    <property type="entry name" value="POLYNUCLEOTIDYL TRANSFERASE, RIBONUCLEASE H-LIKE SUPERFAMILY PROTEIN"/>
    <property type="match status" value="1"/>
</dbReference>
<evidence type="ECO:0000313" key="3">
    <source>
        <dbReference type="EMBL" id="KAG2253056.1"/>
    </source>
</evidence>
<dbReference type="PANTHER" id="PTHR47074">
    <property type="entry name" value="BNAC02G40300D PROTEIN"/>
    <property type="match status" value="1"/>
</dbReference>
<feature type="domain" description="RNase H type-1" evidence="2">
    <location>
        <begin position="1"/>
        <end position="117"/>
    </location>
</feature>
<sequence length="127" mass="13697">MGGMGWKFTDKGSGFTSQDSTNRRHVSSALTAETLAVKAALMAAVLSDVRRLTLFSDSKTLVTLLTSGGKCVELQGLLHDIRMLCTSLDSISFRFVPRLVPRLDNIEADSLAKAALFTLSCQASEPM</sequence>
<keyword evidence="4" id="KW-1185">Reference proteome</keyword>
<feature type="region of interest" description="Disordered" evidence="1">
    <location>
        <begin position="1"/>
        <end position="21"/>
    </location>
</feature>
<dbReference type="EMBL" id="JAAMPC010000016">
    <property type="protein sequence ID" value="KAG2253056.1"/>
    <property type="molecule type" value="Genomic_DNA"/>
</dbReference>
<dbReference type="InterPro" id="IPR002156">
    <property type="entry name" value="RNaseH_domain"/>
</dbReference>
<reference evidence="3 4" key="1">
    <citation type="submission" date="2020-02" db="EMBL/GenBank/DDBJ databases">
        <authorList>
            <person name="Ma Q."/>
            <person name="Huang Y."/>
            <person name="Song X."/>
            <person name="Pei D."/>
        </authorList>
    </citation>
    <scope>NUCLEOTIDE SEQUENCE [LARGE SCALE GENOMIC DNA]</scope>
    <source>
        <strain evidence="3">Sxm20200214</strain>
        <tissue evidence="3">Leaf</tissue>
    </source>
</reference>
<dbReference type="Pfam" id="PF13456">
    <property type="entry name" value="RVT_3"/>
    <property type="match status" value="1"/>
</dbReference>
<dbReference type="InterPro" id="IPR036397">
    <property type="entry name" value="RNaseH_sf"/>
</dbReference>
<organism evidence="3 4">
    <name type="scientific">Brassica carinata</name>
    <name type="common">Ethiopian mustard</name>
    <name type="synonym">Abyssinian cabbage</name>
    <dbReference type="NCBI Taxonomy" id="52824"/>
    <lineage>
        <taxon>Eukaryota</taxon>
        <taxon>Viridiplantae</taxon>
        <taxon>Streptophyta</taxon>
        <taxon>Embryophyta</taxon>
        <taxon>Tracheophyta</taxon>
        <taxon>Spermatophyta</taxon>
        <taxon>Magnoliopsida</taxon>
        <taxon>eudicotyledons</taxon>
        <taxon>Gunneridae</taxon>
        <taxon>Pentapetalae</taxon>
        <taxon>rosids</taxon>
        <taxon>malvids</taxon>
        <taxon>Brassicales</taxon>
        <taxon>Brassicaceae</taxon>
        <taxon>Brassiceae</taxon>
        <taxon>Brassica</taxon>
    </lineage>
</organism>
<dbReference type="SUPFAM" id="SSF53098">
    <property type="entry name" value="Ribonuclease H-like"/>
    <property type="match status" value="1"/>
</dbReference>
<proteinExistence type="predicted"/>
<gene>
    <name evidence="3" type="ORF">Bca52824_083192</name>
</gene>
<dbReference type="GO" id="GO:0003676">
    <property type="term" value="F:nucleic acid binding"/>
    <property type="evidence" value="ECO:0007669"/>
    <property type="project" value="InterPro"/>
</dbReference>
<dbReference type="Proteomes" id="UP000886595">
    <property type="component" value="Unassembled WGS sequence"/>
</dbReference>
<dbReference type="GO" id="GO:0004523">
    <property type="term" value="F:RNA-DNA hybrid ribonuclease activity"/>
    <property type="evidence" value="ECO:0007669"/>
    <property type="project" value="InterPro"/>
</dbReference>
<dbReference type="InterPro" id="IPR044730">
    <property type="entry name" value="RNase_H-like_dom_plant"/>
</dbReference>
<dbReference type="CDD" id="cd06222">
    <property type="entry name" value="RNase_H_like"/>
    <property type="match status" value="1"/>
</dbReference>
<comment type="caution">
    <text evidence="3">The sequence shown here is derived from an EMBL/GenBank/DDBJ whole genome shotgun (WGS) entry which is preliminary data.</text>
</comment>
<evidence type="ECO:0000259" key="2">
    <source>
        <dbReference type="PROSITE" id="PS50879"/>
    </source>
</evidence>
<dbReference type="InterPro" id="IPR052929">
    <property type="entry name" value="RNase_H-like_EbsB-rel"/>
</dbReference>
<name>A0A8X7TUZ9_BRACI</name>
<dbReference type="PROSITE" id="PS50879">
    <property type="entry name" value="RNASE_H_1"/>
    <property type="match status" value="1"/>
</dbReference>
<dbReference type="OrthoDB" id="1110729at2759"/>
<dbReference type="Gene3D" id="3.30.420.10">
    <property type="entry name" value="Ribonuclease H-like superfamily/Ribonuclease H"/>
    <property type="match status" value="1"/>
</dbReference>
<dbReference type="AlphaFoldDB" id="A0A8X7TUZ9"/>
<protein>
    <recommendedName>
        <fullName evidence="2">RNase H type-1 domain-containing protein</fullName>
    </recommendedName>
</protein>